<reference evidence="7" key="1">
    <citation type="journal article" date="2002" name="Science">
        <title>The draft genome of Ciona intestinalis: insights into chordate and vertebrate origins.</title>
        <authorList>
            <person name="Dehal P."/>
            <person name="Satou Y."/>
            <person name="Campbell R.K."/>
            <person name="Chapman J."/>
            <person name="Degnan B."/>
            <person name="De Tomaso A."/>
            <person name="Davidson B."/>
            <person name="Di Gregorio A."/>
            <person name="Gelpke M."/>
            <person name="Goodstein D.M."/>
            <person name="Harafuji N."/>
            <person name="Hastings K.E."/>
            <person name="Ho I."/>
            <person name="Hotta K."/>
            <person name="Huang W."/>
            <person name="Kawashima T."/>
            <person name="Lemaire P."/>
            <person name="Martinez D."/>
            <person name="Meinertzhagen I.A."/>
            <person name="Necula S."/>
            <person name="Nonaka M."/>
            <person name="Putnam N."/>
            <person name="Rash S."/>
            <person name="Saiga H."/>
            <person name="Satake M."/>
            <person name="Terry A."/>
            <person name="Yamada L."/>
            <person name="Wang H.G."/>
            <person name="Awazu S."/>
            <person name="Azumi K."/>
            <person name="Boore J."/>
            <person name="Branno M."/>
            <person name="Chin-Bow S."/>
            <person name="DeSantis R."/>
            <person name="Doyle S."/>
            <person name="Francino P."/>
            <person name="Keys D.N."/>
            <person name="Haga S."/>
            <person name="Hayashi H."/>
            <person name="Hino K."/>
            <person name="Imai K.S."/>
            <person name="Inaba K."/>
            <person name="Kano S."/>
            <person name="Kobayashi K."/>
            <person name="Kobayashi M."/>
            <person name="Lee B.I."/>
            <person name="Makabe K.W."/>
            <person name="Manohar C."/>
            <person name="Matassi G."/>
            <person name="Medina M."/>
            <person name="Mochizuki Y."/>
            <person name="Mount S."/>
            <person name="Morishita T."/>
            <person name="Miura S."/>
            <person name="Nakayama A."/>
            <person name="Nishizaka S."/>
            <person name="Nomoto H."/>
            <person name="Ohta F."/>
            <person name="Oishi K."/>
            <person name="Rigoutsos I."/>
            <person name="Sano M."/>
            <person name="Sasaki A."/>
            <person name="Sasakura Y."/>
            <person name="Shoguchi E."/>
            <person name="Shin-i T."/>
            <person name="Spagnuolo A."/>
            <person name="Stainier D."/>
            <person name="Suzuki M.M."/>
            <person name="Tassy O."/>
            <person name="Takatori N."/>
            <person name="Tokuoka M."/>
            <person name="Yagi K."/>
            <person name="Yoshizaki F."/>
            <person name="Wada S."/>
            <person name="Zhang C."/>
            <person name="Hyatt P.D."/>
            <person name="Larimer F."/>
            <person name="Detter C."/>
            <person name="Doggett N."/>
            <person name="Glavina T."/>
            <person name="Hawkins T."/>
            <person name="Richardson P."/>
            <person name="Lucas S."/>
            <person name="Kohara Y."/>
            <person name="Levine M."/>
            <person name="Satoh N."/>
            <person name="Rokhsar D.S."/>
        </authorList>
    </citation>
    <scope>NUCLEOTIDE SEQUENCE [LARGE SCALE GENOMIC DNA]</scope>
</reference>
<evidence type="ECO:0008006" key="8">
    <source>
        <dbReference type="Google" id="ProtNLM"/>
    </source>
</evidence>
<keyword evidence="3" id="KW-1133">Transmembrane helix</keyword>
<keyword evidence="4" id="KW-0472">Membrane</keyword>
<proteinExistence type="predicted"/>
<dbReference type="GO" id="GO:0032979">
    <property type="term" value="P:protein insertion into mitochondrial inner membrane from matrix"/>
    <property type="evidence" value="ECO:0000318"/>
    <property type="project" value="GO_Central"/>
</dbReference>
<evidence type="ECO:0000313" key="6">
    <source>
        <dbReference type="Ensembl" id="ENSCINP00000033760.1"/>
    </source>
</evidence>
<dbReference type="AlphaFoldDB" id="H2XVS6"/>
<evidence type="ECO:0000256" key="3">
    <source>
        <dbReference type="ARBA" id="ARBA00022989"/>
    </source>
</evidence>
<dbReference type="FunCoup" id="H2XVS6">
    <property type="interactions" value="2"/>
</dbReference>
<dbReference type="InterPro" id="IPR001708">
    <property type="entry name" value="YidC/ALB3/OXA1/COX18"/>
</dbReference>
<dbReference type="GO" id="GO:0005743">
    <property type="term" value="C:mitochondrial inner membrane"/>
    <property type="evidence" value="ECO:0000318"/>
    <property type="project" value="GO_Central"/>
</dbReference>
<keyword evidence="2" id="KW-0812">Transmembrane</keyword>
<dbReference type="PANTHER" id="PTHR12428:SF66">
    <property type="entry name" value="MITOCHONDRIAL INNER MEMBRANE PROTEIN OXA1L"/>
    <property type="match status" value="1"/>
</dbReference>
<dbReference type="EMBL" id="EAAA01002294">
    <property type="status" value="NOT_ANNOTATED_CDS"/>
    <property type="molecule type" value="Genomic_DNA"/>
</dbReference>
<evidence type="ECO:0000313" key="7">
    <source>
        <dbReference type="Proteomes" id="UP000008144"/>
    </source>
</evidence>
<dbReference type="Proteomes" id="UP000008144">
    <property type="component" value="Chromosome 6"/>
</dbReference>
<keyword evidence="7" id="KW-1185">Reference proteome</keyword>
<accession>H2XVS6</accession>
<reference evidence="6" key="4">
    <citation type="submission" date="2025-09" db="UniProtKB">
        <authorList>
            <consortium name="Ensembl"/>
        </authorList>
    </citation>
    <scope>IDENTIFICATION</scope>
</reference>
<dbReference type="GeneTree" id="ENSGT00530000063506"/>
<dbReference type="GO" id="GO:0032977">
    <property type="term" value="F:membrane insertase activity"/>
    <property type="evidence" value="ECO:0000318"/>
    <property type="project" value="GO_Central"/>
</dbReference>
<dbReference type="InParanoid" id="H2XVS6"/>
<dbReference type="PANTHER" id="PTHR12428">
    <property type="entry name" value="OXA1"/>
    <property type="match status" value="1"/>
</dbReference>
<feature type="compositionally biased region" description="Basic and acidic residues" evidence="5">
    <location>
        <begin position="220"/>
        <end position="229"/>
    </location>
</feature>
<dbReference type="STRING" id="7719.ENSCINP00000033760"/>
<protein>
    <recommendedName>
        <fullName evidence="8">Mitochondrial inner membrane protein OXA1L</fullName>
    </recommendedName>
</protein>
<comment type="subcellular location">
    <subcellularLocation>
        <location evidence="1">Membrane</location>
        <topology evidence="1">Multi-pass membrane protein</topology>
    </subcellularLocation>
</comment>
<evidence type="ECO:0000256" key="2">
    <source>
        <dbReference type="ARBA" id="ARBA00022692"/>
    </source>
</evidence>
<name>H2XVS6_CIOIN</name>
<evidence type="ECO:0000256" key="4">
    <source>
        <dbReference type="ARBA" id="ARBA00023136"/>
    </source>
</evidence>
<feature type="region of interest" description="Disordered" evidence="5">
    <location>
        <begin position="220"/>
        <end position="241"/>
    </location>
</feature>
<evidence type="ECO:0000256" key="1">
    <source>
        <dbReference type="ARBA" id="ARBA00004141"/>
    </source>
</evidence>
<evidence type="ECO:0000256" key="5">
    <source>
        <dbReference type="SAM" id="MobiDB-lite"/>
    </source>
</evidence>
<reference evidence="6" key="3">
    <citation type="submission" date="2025-08" db="UniProtKB">
        <authorList>
            <consortium name="Ensembl"/>
        </authorList>
    </citation>
    <scope>IDENTIFICATION</scope>
</reference>
<dbReference type="HOGENOM" id="CLU_1022907_0_0_1"/>
<reference evidence="6" key="2">
    <citation type="journal article" date="2008" name="Genome Biol.">
        <title>Improved genome assembly and evidence-based global gene model set for the chordate Ciona intestinalis: new insight into intron and operon populations.</title>
        <authorList>
            <person name="Satou Y."/>
            <person name="Mineta K."/>
            <person name="Ogasawara M."/>
            <person name="Sasakura Y."/>
            <person name="Shoguchi E."/>
            <person name="Ueno K."/>
            <person name="Yamada L."/>
            <person name="Matsumoto J."/>
            <person name="Wasserscheid J."/>
            <person name="Dewar K."/>
            <person name="Wiley G.B."/>
            <person name="Macmil S.L."/>
            <person name="Roe B.A."/>
            <person name="Zeller R.W."/>
            <person name="Hastings K.E."/>
            <person name="Lemaire P."/>
            <person name="Lindquist E."/>
            <person name="Endo T."/>
            <person name="Hotta K."/>
            <person name="Inaba K."/>
        </authorList>
    </citation>
    <scope>NUCLEOTIDE SEQUENCE [LARGE SCALE GENOMIC DNA]</scope>
    <source>
        <strain evidence="6">wild type</strain>
    </source>
</reference>
<sequence length="272" mass="30679">MKSSQVMPLQQKMMTKFQKLQRSSDPVQQALGRQKLQKFFKKHGTGPVSTLANSLPMPIIFMSSITAIRQMSAVPVPSLEATSLLWMESLVAGDPYRVLPLVTGGVIGITIHSSFKSGMIAGVSPSTIQKMKFVPLLPIVLMPLLMGHLPCSITLYILTNTCFTYLSTLLLQNETVKQKLKFPVIETPKLSQTQQKKGIFSSAMTEAKEKATKRNEERIIKKERKDLQKQRKKELKNPPPITYAIGTEAFKKEFVPDFEKEWRPPRPSMFNN</sequence>
<organism evidence="6 7">
    <name type="scientific">Ciona intestinalis</name>
    <name type="common">Transparent sea squirt</name>
    <name type="synonym">Ascidia intestinalis</name>
    <dbReference type="NCBI Taxonomy" id="7719"/>
    <lineage>
        <taxon>Eukaryota</taxon>
        <taxon>Metazoa</taxon>
        <taxon>Chordata</taxon>
        <taxon>Tunicata</taxon>
        <taxon>Ascidiacea</taxon>
        <taxon>Phlebobranchia</taxon>
        <taxon>Cionidae</taxon>
        <taxon>Ciona</taxon>
    </lineage>
</organism>
<dbReference type="Ensembl" id="ENSCINT00000031112.1">
    <property type="protein sequence ID" value="ENSCINP00000033760.1"/>
    <property type="gene ID" value="ENSCING00000022959.1"/>
</dbReference>